<evidence type="ECO:0000313" key="3">
    <source>
        <dbReference type="Proteomes" id="UP001286313"/>
    </source>
</evidence>
<accession>A0AAE1EPU7</accession>
<gene>
    <name evidence="2" type="ORF">Pcinc_035533</name>
</gene>
<evidence type="ECO:0000313" key="2">
    <source>
        <dbReference type="EMBL" id="KAK3858266.1"/>
    </source>
</evidence>
<organism evidence="2 3">
    <name type="scientific">Petrolisthes cinctipes</name>
    <name type="common">Flat porcelain crab</name>
    <dbReference type="NCBI Taxonomy" id="88211"/>
    <lineage>
        <taxon>Eukaryota</taxon>
        <taxon>Metazoa</taxon>
        <taxon>Ecdysozoa</taxon>
        <taxon>Arthropoda</taxon>
        <taxon>Crustacea</taxon>
        <taxon>Multicrustacea</taxon>
        <taxon>Malacostraca</taxon>
        <taxon>Eumalacostraca</taxon>
        <taxon>Eucarida</taxon>
        <taxon>Decapoda</taxon>
        <taxon>Pleocyemata</taxon>
        <taxon>Anomura</taxon>
        <taxon>Galatheoidea</taxon>
        <taxon>Porcellanidae</taxon>
        <taxon>Petrolisthes</taxon>
    </lineage>
</organism>
<comment type="caution">
    <text evidence="2">The sequence shown here is derived from an EMBL/GenBank/DDBJ whole genome shotgun (WGS) entry which is preliminary data.</text>
</comment>
<protein>
    <submittedName>
        <fullName evidence="2">Uncharacterized protein</fullName>
    </submittedName>
</protein>
<name>A0AAE1EPU7_PETCI</name>
<dbReference type="Proteomes" id="UP001286313">
    <property type="component" value="Unassembled WGS sequence"/>
</dbReference>
<feature type="region of interest" description="Disordered" evidence="1">
    <location>
        <begin position="1"/>
        <end position="25"/>
    </location>
</feature>
<feature type="compositionally biased region" description="Basic and acidic residues" evidence="1">
    <location>
        <begin position="57"/>
        <end position="68"/>
    </location>
</feature>
<proteinExistence type="predicted"/>
<dbReference type="EMBL" id="JAWQEG010005363">
    <property type="protein sequence ID" value="KAK3858266.1"/>
    <property type="molecule type" value="Genomic_DNA"/>
</dbReference>
<reference evidence="2" key="1">
    <citation type="submission" date="2023-10" db="EMBL/GenBank/DDBJ databases">
        <title>Genome assemblies of two species of porcelain crab, Petrolisthes cinctipes and Petrolisthes manimaculis (Anomura: Porcellanidae).</title>
        <authorList>
            <person name="Angst P."/>
        </authorList>
    </citation>
    <scope>NUCLEOTIDE SEQUENCE</scope>
    <source>
        <strain evidence="2">PB745_01</strain>
        <tissue evidence="2">Gill</tissue>
    </source>
</reference>
<keyword evidence="3" id="KW-1185">Reference proteome</keyword>
<feature type="region of interest" description="Disordered" evidence="1">
    <location>
        <begin position="41"/>
        <end position="68"/>
    </location>
</feature>
<dbReference type="AlphaFoldDB" id="A0AAE1EPU7"/>
<sequence>MEMSDCVRGRAWRGGMERKRRKTRGRAELGRVGVMGVRVMDVDDKRRPPPTSVTGEGRGEERDGGKEG</sequence>
<evidence type="ECO:0000256" key="1">
    <source>
        <dbReference type="SAM" id="MobiDB-lite"/>
    </source>
</evidence>